<evidence type="ECO:0000256" key="4">
    <source>
        <dbReference type="ARBA" id="ARBA00022801"/>
    </source>
</evidence>
<reference evidence="8 9" key="1">
    <citation type="submission" date="2021-12" db="EMBL/GenBank/DDBJ databases">
        <title>Genome sequencing of bacteria with rrn-lacking chromosome and rrn-plasmid.</title>
        <authorList>
            <person name="Anda M."/>
            <person name="Iwasaki W."/>
        </authorList>
    </citation>
    <scope>NUCLEOTIDE SEQUENCE [LARGE SCALE GENOMIC DNA]</scope>
    <source>
        <strain evidence="8 9">NBRC 101262</strain>
    </source>
</reference>
<dbReference type="Gene3D" id="3.90.79.10">
    <property type="entry name" value="Nucleoside Triphosphate Pyrophosphohydrolase"/>
    <property type="match status" value="1"/>
</dbReference>
<evidence type="ECO:0000313" key="9">
    <source>
        <dbReference type="Proteomes" id="UP001354989"/>
    </source>
</evidence>
<keyword evidence="5" id="KW-0460">Magnesium</keyword>
<keyword evidence="9" id="KW-1185">Reference proteome</keyword>
<evidence type="ECO:0000256" key="1">
    <source>
        <dbReference type="ARBA" id="ARBA00001936"/>
    </source>
</evidence>
<keyword evidence="4" id="KW-0378">Hydrolase</keyword>
<dbReference type="PROSITE" id="PS51462">
    <property type="entry name" value="NUDIX"/>
    <property type="match status" value="1"/>
</dbReference>
<evidence type="ECO:0000256" key="6">
    <source>
        <dbReference type="ARBA" id="ARBA00023211"/>
    </source>
</evidence>
<dbReference type="Pfam" id="PF00293">
    <property type="entry name" value="NUDIX"/>
    <property type="match status" value="1"/>
</dbReference>
<evidence type="ECO:0000313" key="8">
    <source>
        <dbReference type="EMBL" id="BDC99303.1"/>
    </source>
</evidence>
<keyword evidence="3" id="KW-0479">Metal-binding</keyword>
<keyword evidence="6" id="KW-0464">Manganese</keyword>
<dbReference type="Proteomes" id="UP001354989">
    <property type="component" value="Chromosome"/>
</dbReference>
<comment type="cofactor">
    <cofactor evidence="2">
        <name>Mg(2+)</name>
        <dbReference type="ChEBI" id="CHEBI:18420"/>
    </cofactor>
</comment>
<dbReference type="InterPro" id="IPR000086">
    <property type="entry name" value="NUDIX_hydrolase_dom"/>
</dbReference>
<feature type="domain" description="Nudix hydrolase" evidence="7">
    <location>
        <begin position="48"/>
        <end position="189"/>
    </location>
</feature>
<protein>
    <submittedName>
        <fullName evidence="8">Coenzyme A pyrophosphatase</fullName>
    </submittedName>
</protein>
<evidence type="ECO:0000256" key="2">
    <source>
        <dbReference type="ARBA" id="ARBA00001946"/>
    </source>
</evidence>
<dbReference type="PANTHER" id="PTHR12992:SF11">
    <property type="entry name" value="MITOCHONDRIAL COENZYME A DIPHOSPHATASE NUDT8"/>
    <property type="match status" value="1"/>
</dbReference>
<dbReference type="CDD" id="cd03426">
    <property type="entry name" value="NUDIX_CoAse_Nudt7"/>
    <property type="match status" value="1"/>
</dbReference>
<dbReference type="SUPFAM" id="SSF55811">
    <property type="entry name" value="Nudix"/>
    <property type="match status" value="1"/>
</dbReference>
<dbReference type="RefSeq" id="WP_338396717.1">
    <property type="nucleotide sequence ID" value="NZ_AP025292.1"/>
</dbReference>
<proteinExistence type="predicted"/>
<dbReference type="InterPro" id="IPR015797">
    <property type="entry name" value="NUDIX_hydrolase-like_dom_sf"/>
</dbReference>
<dbReference type="InterPro" id="IPR045121">
    <property type="entry name" value="CoAse"/>
</dbReference>
<evidence type="ECO:0000256" key="5">
    <source>
        <dbReference type="ARBA" id="ARBA00022842"/>
    </source>
</evidence>
<evidence type="ECO:0000256" key="3">
    <source>
        <dbReference type="ARBA" id="ARBA00022723"/>
    </source>
</evidence>
<accession>A0ABN6L914</accession>
<dbReference type="PANTHER" id="PTHR12992">
    <property type="entry name" value="NUDIX HYDROLASE"/>
    <property type="match status" value="1"/>
</dbReference>
<gene>
    <name evidence="8" type="ORF">PEPS_15840</name>
</gene>
<comment type="cofactor">
    <cofactor evidence="1">
        <name>Mn(2+)</name>
        <dbReference type="ChEBI" id="CHEBI:29035"/>
    </cofactor>
</comment>
<name>A0ABN6L914_9BACT</name>
<dbReference type="EMBL" id="AP025292">
    <property type="protein sequence ID" value="BDC99303.1"/>
    <property type="molecule type" value="Genomic_DNA"/>
</dbReference>
<evidence type="ECO:0000259" key="7">
    <source>
        <dbReference type="PROSITE" id="PS51462"/>
    </source>
</evidence>
<sequence length="216" mass="23935">MTNNRSINNFDSWLKQRLQEPLPGPDVQREMAPFADAFDRFEADRRNARQSAVLINVMESAGRLCFPLIQRPVYQGVHSGQVGLPGGKQDEGDQSVVATALREANEEIGLLAETVQVVGELTDLFVPVSNFIIQPVISVCKQPVDFQPDPREVEEIFLCDLEELVLQQEPSARTEVSTGKGKLEVPFFEVGGKVVWGATAIILGEFRSLCAPYFTD</sequence>
<organism evidence="8 9">
    <name type="scientific">Persicobacter psychrovividus</name>
    <dbReference type="NCBI Taxonomy" id="387638"/>
    <lineage>
        <taxon>Bacteria</taxon>
        <taxon>Pseudomonadati</taxon>
        <taxon>Bacteroidota</taxon>
        <taxon>Cytophagia</taxon>
        <taxon>Cytophagales</taxon>
        <taxon>Persicobacteraceae</taxon>
        <taxon>Persicobacter</taxon>
    </lineage>
</organism>